<feature type="transmembrane region" description="Helical" evidence="1">
    <location>
        <begin position="117"/>
        <end position="144"/>
    </location>
</feature>
<gene>
    <name evidence="2" type="ORF">CYCCA115_LOCUS15801</name>
</gene>
<dbReference type="AlphaFoldDB" id="A0AAD2JK00"/>
<accession>A0AAD2JK00</accession>
<organism evidence="2 3">
    <name type="scientific">Cylindrotheca closterium</name>
    <dbReference type="NCBI Taxonomy" id="2856"/>
    <lineage>
        <taxon>Eukaryota</taxon>
        <taxon>Sar</taxon>
        <taxon>Stramenopiles</taxon>
        <taxon>Ochrophyta</taxon>
        <taxon>Bacillariophyta</taxon>
        <taxon>Bacillariophyceae</taxon>
        <taxon>Bacillariophycidae</taxon>
        <taxon>Bacillariales</taxon>
        <taxon>Bacillariaceae</taxon>
        <taxon>Cylindrotheca</taxon>
    </lineage>
</organism>
<keyword evidence="3" id="KW-1185">Reference proteome</keyword>
<comment type="caution">
    <text evidence="2">The sequence shown here is derived from an EMBL/GenBank/DDBJ whole genome shotgun (WGS) entry which is preliminary data.</text>
</comment>
<feature type="transmembrane region" description="Helical" evidence="1">
    <location>
        <begin position="165"/>
        <end position="189"/>
    </location>
</feature>
<proteinExistence type="predicted"/>
<keyword evidence="1" id="KW-0472">Membrane</keyword>
<evidence type="ECO:0000256" key="1">
    <source>
        <dbReference type="SAM" id="Phobius"/>
    </source>
</evidence>
<dbReference type="Proteomes" id="UP001295423">
    <property type="component" value="Unassembled WGS sequence"/>
</dbReference>
<reference evidence="2" key="1">
    <citation type="submission" date="2023-08" db="EMBL/GenBank/DDBJ databases">
        <authorList>
            <person name="Audoor S."/>
            <person name="Bilcke G."/>
        </authorList>
    </citation>
    <scope>NUCLEOTIDE SEQUENCE</scope>
</reference>
<sequence>MADELKMAELLAAVNHIIASRNQAATDEADEMSAPDKKRRVQEDLAIGEGRARAQDYTRILFYNCIEHADTLEDGYKNGLEKMIESLTVLFEFNGLMAGFLFVGLSMGAKPATAIQAAWYFCVIMGFGASVVATLLIFVSTWYLRGNFDEDPEKMINAIVKKWNYINTLSYILTVGQVTMLTIAVNIMVHDLYTDLGPIDCFESLTDGPKCNPNGSYMRMAIFGNVLSLGFFFLVLHFWLNVVYWKDPTRKIHAQHKALEQ</sequence>
<dbReference type="EMBL" id="CAKOGP040001892">
    <property type="protein sequence ID" value="CAJ1955545.1"/>
    <property type="molecule type" value="Genomic_DNA"/>
</dbReference>
<evidence type="ECO:0000313" key="2">
    <source>
        <dbReference type="EMBL" id="CAJ1955545.1"/>
    </source>
</evidence>
<protein>
    <submittedName>
        <fullName evidence="2">Uncharacterized protein</fullName>
    </submittedName>
</protein>
<feature type="transmembrane region" description="Helical" evidence="1">
    <location>
        <begin position="87"/>
        <end position="105"/>
    </location>
</feature>
<evidence type="ECO:0000313" key="3">
    <source>
        <dbReference type="Proteomes" id="UP001295423"/>
    </source>
</evidence>
<keyword evidence="1" id="KW-1133">Transmembrane helix</keyword>
<name>A0AAD2JK00_9STRA</name>
<feature type="transmembrane region" description="Helical" evidence="1">
    <location>
        <begin position="222"/>
        <end position="245"/>
    </location>
</feature>
<keyword evidence="1" id="KW-0812">Transmembrane</keyword>